<evidence type="ECO:0000256" key="1">
    <source>
        <dbReference type="ARBA" id="ARBA00006432"/>
    </source>
</evidence>
<accession>A0A8H3I0R5</accession>
<dbReference type="Gene3D" id="3.40.50.12780">
    <property type="entry name" value="N-terminal domain of ligase-like"/>
    <property type="match status" value="1"/>
</dbReference>
<dbReference type="GO" id="GO:0031177">
    <property type="term" value="F:phosphopantetheine binding"/>
    <property type="evidence" value="ECO:0007669"/>
    <property type="project" value="InterPro"/>
</dbReference>
<dbReference type="Pfam" id="PF00550">
    <property type="entry name" value="PP-binding"/>
    <property type="match status" value="1"/>
</dbReference>
<feature type="domain" description="Carrier" evidence="6">
    <location>
        <begin position="600"/>
        <end position="683"/>
    </location>
</feature>
<dbReference type="AlphaFoldDB" id="A0A8H3I0R5"/>
<dbReference type="Pfam" id="PF00501">
    <property type="entry name" value="AMP-binding"/>
    <property type="match status" value="1"/>
</dbReference>
<dbReference type="EMBL" id="CAJPDR010000042">
    <property type="protein sequence ID" value="CAF9910492.1"/>
    <property type="molecule type" value="Genomic_DNA"/>
</dbReference>
<dbReference type="PANTHER" id="PTHR24096">
    <property type="entry name" value="LONG-CHAIN-FATTY-ACID--COA LIGASE"/>
    <property type="match status" value="1"/>
</dbReference>
<dbReference type="Gene3D" id="3.40.50.1820">
    <property type="entry name" value="alpha/beta hydrolase"/>
    <property type="match status" value="1"/>
</dbReference>
<dbReference type="SUPFAM" id="SSF53474">
    <property type="entry name" value="alpha/beta-Hydrolases"/>
    <property type="match status" value="1"/>
</dbReference>
<evidence type="ECO:0000256" key="3">
    <source>
        <dbReference type="ARBA" id="ARBA00022553"/>
    </source>
</evidence>
<dbReference type="Pfam" id="PF00975">
    <property type="entry name" value="Thioesterase"/>
    <property type="match status" value="1"/>
</dbReference>
<dbReference type="InterPro" id="IPR000873">
    <property type="entry name" value="AMP-dep_synth/lig_dom"/>
</dbReference>
<dbReference type="GO" id="GO:0019748">
    <property type="term" value="P:secondary metabolic process"/>
    <property type="evidence" value="ECO:0007669"/>
    <property type="project" value="TreeGrafter"/>
</dbReference>
<dbReference type="SUPFAM" id="SSF56801">
    <property type="entry name" value="Acetyl-CoA synthetase-like"/>
    <property type="match status" value="1"/>
</dbReference>
<evidence type="ECO:0000313" key="8">
    <source>
        <dbReference type="Proteomes" id="UP000664203"/>
    </source>
</evidence>
<evidence type="ECO:0000256" key="5">
    <source>
        <dbReference type="SAM" id="MobiDB-lite"/>
    </source>
</evidence>
<dbReference type="InterPro" id="IPR001031">
    <property type="entry name" value="Thioesterase"/>
</dbReference>
<evidence type="ECO:0000256" key="2">
    <source>
        <dbReference type="ARBA" id="ARBA00022450"/>
    </source>
</evidence>
<gene>
    <name evidence="7" type="ORF">ALECFALPRED_006610</name>
</gene>
<keyword evidence="8" id="KW-1185">Reference proteome</keyword>
<keyword evidence="4" id="KW-0436">Ligase</keyword>
<dbReference type="PANTHER" id="PTHR24096:SF149">
    <property type="entry name" value="AMP-BINDING DOMAIN-CONTAINING PROTEIN-RELATED"/>
    <property type="match status" value="1"/>
</dbReference>
<dbReference type="InterPro" id="IPR009081">
    <property type="entry name" value="PP-bd_ACP"/>
</dbReference>
<dbReference type="SUPFAM" id="SSF47336">
    <property type="entry name" value="ACP-like"/>
    <property type="match status" value="1"/>
</dbReference>
<dbReference type="Proteomes" id="UP000664203">
    <property type="component" value="Unassembled WGS sequence"/>
</dbReference>
<name>A0A8H3I0R5_9LECA</name>
<sequence length="974" mass="107957">MMGIQKKRAFSPDVSSARKKTRTRQHISGELLQIDARAAHPNDHPRNLWSLLQQAASDHPTKGIGFREAGLSSEPTKMTYAELLKQAADRGTALLELGLVHCARPVVVFFERPKDLVLWTWSVIASGAIPAILPPLSNDSKTQQGQLENIATLFGSPTVLTHRKHFATFASVPSFLLQDAGNIKLAHGNISSMQGSLASPSDIAVLLFTSGSTGRAKAVETRHGQLITSAQGKQKMHNLSSDTNFMAWISLDHSANFCELHVNAICSGSDQFHVPALDVVENPSLFWELLSVDKIGYSFSPNSFLSKATKDFESREKRPSLDLSALRVIMVGGEANLTATLDKADKLGRQYGAPENFIKAAYGLSETCSACFYNLQSPRYDLACQNIFSSVGKHISPGLELRVVDEQLDPAPQGQQGAIQLRGEIVFGGYYNNQIATKDCMTTDGWFMTGDLGSLDEKKNLKVVGRNKEILILNGNNYSSFELEHAIDLHVGNGTTSSYIASFAAWDNATESEGAVIVFNPSDDIADNREKVAETIKAIKQACVRFCSKPPIDVVPLPKSEMPKSTIGKLSRQQLKSHYTSGLFEKYRNDVSDEDHTECVSTSALETEIRRKVAEVLSKETGIRVSEIVASTSMLRAGVDSLTYLRIKKKIEDSLGLSSEMPMALLLTASTVGELSRVLTEELEKPHYSLADMGDADYDPIVTLRGSGSKVPIFLVHPGGGEFLIWLSLLEHMPDRPMYAFRIRGFHSSESTFASFDDMLDCYEAAVLRVQPHGPYAFMGLCFGGAVGFELTKRLESQGKEVKFCGGIDNPPRLGEIGSDQGFKHFLLQLMAFHGLFSIDDVRMLEVRYQDIPDDDGNFFYRICQDFDSGTLADAGLTHSKIKSWRRIFLNTMSMVKTYRTEGKVRRYDVFHVPPLDRRLWSDDEWAELIYEWDQYGDSVKYHQVTGNHFTVLNQPHLEVFQRSLNRALADAGI</sequence>
<dbReference type="PROSITE" id="PS00455">
    <property type="entry name" value="AMP_BINDING"/>
    <property type="match status" value="1"/>
</dbReference>
<dbReference type="OrthoDB" id="10253869at2759"/>
<comment type="caution">
    <text evidence="7">The sequence shown here is derived from an EMBL/GenBank/DDBJ whole genome shotgun (WGS) entry which is preliminary data.</text>
</comment>
<dbReference type="InterPro" id="IPR042099">
    <property type="entry name" value="ANL_N_sf"/>
</dbReference>
<proteinExistence type="inferred from homology"/>
<dbReference type="InterPro" id="IPR020806">
    <property type="entry name" value="PKS_PP-bd"/>
</dbReference>
<dbReference type="SMART" id="SM00823">
    <property type="entry name" value="PKS_PP"/>
    <property type="match status" value="1"/>
</dbReference>
<dbReference type="InterPro" id="IPR020845">
    <property type="entry name" value="AMP-binding_CS"/>
</dbReference>
<dbReference type="GO" id="GO:0016405">
    <property type="term" value="F:CoA-ligase activity"/>
    <property type="evidence" value="ECO:0007669"/>
    <property type="project" value="TreeGrafter"/>
</dbReference>
<evidence type="ECO:0000256" key="4">
    <source>
        <dbReference type="ARBA" id="ARBA00022598"/>
    </source>
</evidence>
<dbReference type="Gene3D" id="1.10.1200.10">
    <property type="entry name" value="ACP-like"/>
    <property type="match status" value="1"/>
</dbReference>
<evidence type="ECO:0000313" key="7">
    <source>
        <dbReference type="EMBL" id="CAF9910492.1"/>
    </source>
</evidence>
<organism evidence="7 8">
    <name type="scientific">Alectoria fallacina</name>
    <dbReference type="NCBI Taxonomy" id="1903189"/>
    <lineage>
        <taxon>Eukaryota</taxon>
        <taxon>Fungi</taxon>
        <taxon>Dikarya</taxon>
        <taxon>Ascomycota</taxon>
        <taxon>Pezizomycotina</taxon>
        <taxon>Lecanoromycetes</taxon>
        <taxon>OSLEUM clade</taxon>
        <taxon>Lecanoromycetidae</taxon>
        <taxon>Lecanorales</taxon>
        <taxon>Lecanorineae</taxon>
        <taxon>Parmeliaceae</taxon>
        <taxon>Alectoria</taxon>
    </lineage>
</organism>
<dbReference type="PROSITE" id="PS50075">
    <property type="entry name" value="CARRIER"/>
    <property type="match status" value="1"/>
</dbReference>
<keyword evidence="2" id="KW-0596">Phosphopantetheine</keyword>
<dbReference type="InterPro" id="IPR029058">
    <property type="entry name" value="AB_hydrolase_fold"/>
</dbReference>
<reference evidence="7" key="1">
    <citation type="submission" date="2021-03" db="EMBL/GenBank/DDBJ databases">
        <authorList>
            <person name="Tagirdzhanova G."/>
        </authorList>
    </citation>
    <scope>NUCLEOTIDE SEQUENCE</scope>
</reference>
<dbReference type="Gene3D" id="3.30.300.30">
    <property type="match status" value="1"/>
</dbReference>
<protein>
    <recommendedName>
        <fullName evidence="6">Carrier domain-containing protein</fullName>
    </recommendedName>
</protein>
<dbReference type="InterPro" id="IPR045851">
    <property type="entry name" value="AMP-bd_C_sf"/>
</dbReference>
<feature type="region of interest" description="Disordered" evidence="5">
    <location>
        <begin position="1"/>
        <end position="25"/>
    </location>
</feature>
<comment type="similarity">
    <text evidence="1">Belongs to the ATP-dependent AMP-binding enzyme family.</text>
</comment>
<evidence type="ECO:0000259" key="6">
    <source>
        <dbReference type="PROSITE" id="PS50075"/>
    </source>
</evidence>
<dbReference type="InterPro" id="IPR036736">
    <property type="entry name" value="ACP-like_sf"/>
</dbReference>
<keyword evidence="3" id="KW-0597">Phosphoprotein</keyword>